<dbReference type="InterPro" id="IPR009061">
    <property type="entry name" value="DNA-bd_dom_put_sf"/>
</dbReference>
<proteinExistence type="predicted"/>
<evidence type="ECO:0000313" key="2">
    <source>
        <dbReference type="EMBL" id="MFD1046396.1"/>
    </source>
</evidence>
<dbReference type="Proteomes" id="UP001597045">
    <property type="component" value="Unassembled WGS sequence"/>
</dbReference>
<dbReference type="InterPro" id="IPR010093">
    <property type="entry name" value="SinI_DNA-bd"/>
</dbReference>
<dbReference type="Pfam" id="PF12728">
    <property type="entry name" value="HTH_17"/>
    <property type="match status" value="1"/>
</dbReference>
<keyword evidence="3" id="KW-1185">Reference proteome</keyword>
<sequence>MTTARKRTIPPPSEGESALVKALSDFLTANKAPLRLVAEDGTEVAVPPAVQKAVIDVVHLMDQGKAITMAPHNALLTTQEAADLLDISRPTLVKLLVEGKIPYEQPGKHRRIRVEDLIEYQERFRVERREALDRMTQEAHEAGLYNLDYPFIETR</sequence>
<organism evidence="2 3">
    <name type="scientific">Kibdelosporangium lantanae</name>
    <dbReference type="NCBI Taxonomy" id="1497396"/>
    <lineage>
        <taxon>Bacteria</taxon>
        <taxon>Bacillati</taxon>
        <taxon>Actinomycetota</taxon>
        <taxon>Actinomycetes</taxon>
        <taxon>Pseudonocardiales</taxon>
        <taxon>Pseudonocardiaceae</taxon>
        <taxon>Kibdelosporangium</taxon>
    </lineage>
</organism>
<evidence type="ECO:0000313" key="3">
    <source>
        <dbReference type="Proteomes" id="UP001597045"/>
    </source>
</evidence>
<evidence type="ECO:0000259" key="1">
    <source>
        <dbReference type="Pfam" id="PF12728"/>
    </source>
</evidence>
<gene>
    <name evidence="2" type="ORF">ACFQ1S_12940</name>
</gene>
<dbReference type="SUPFAM" id="SSF46955">
    <property type="entry name" value="Putative DNA-binding domain"/>
    <property type="match status" value="1"/>
</dbReference>
<protein>
    <submittedName>
        <fullName evidence="2">Helix-turn-helix domain-containing protein</fullName>
    </submittedName>
</protein>
<name>A0ABW3M6Q0_9PSEU</name>
<feature type="domain" description="Helix-turn-helix" evidence="1">
    <location>
        <begin position="75"/>
        <end position="123"/>
    </location>
</feature>
<reference evidence="3" key="1">
    <citation type="journal article" date="2019" name="Int. J. Syst. Evol. Microbiol.">
        <title>The Global Catalogue of Microorganisms (GCM) 10K type strain sequencing project: providing services to taxonomists for standard genome sequencing and annotation.</title>
        <authorList>
            <consortium name="The Broad Institute Genomics Platform"/>
            <consortium name="The Broad Institute Genome Sequencing Center for Infectious Disease"/>
            <person name="Wu L."/>
            <person name="Ma J."/>
        </authorList>
    </citation>
    <scope>NUCLEOTIDE SEQUENCE [LARGE SCALE GENOMIC DNA]</scope>
    <source>
        <strain evidence="3">JCM 31486</strain>
    </source>
</reference>
<comment type="caution">
    <text evidence="2">The sequence shown here is derived from an EMBL/GenBank/DDBJ whole genome shotgun (WGS) entry which is preliminary data.</text>
</comment>
<dbReference type="InterPro" id="IPR041657">
    <property type="entry name" value="HTH_17"/>
</dbReference>
<dbReference type="EMBL" id="JBHTIS010000640">
    <property type="protein sequence ID" value="MFD1046396.1"/>
    <property type="molecule type" value="Genomic_DNA"/>
</dbReference>
<dbReference type="NCBIfam" id="TIGR01764">
    <property type="entry name" value="excise"/>
    <property type="match status" value="1"/>
</dbReference>
<accession>A0ABW3M6Q0</accession>